<accession>A0A4D6LL75</accession>
<evidence type="ECO:0000313" key="2">
    <source>
        <dbReference type="Proteomes" id="UP000501690"/>
    </source>
</evidence>
<sequence>MGLICSFISLGQRVIVLGDWLSRLGGHPSPKRELESLGACLHVPLRRETLVCLGESLSRLGESSSPKRVIEVWLVGCETRRLGEGICKAWSIRLLRYLNGGIAGVPRVVARNVSLGYGLG</sequence>
<proteinExistence type="predicted"/>
<dbReference type="Proteomes" id="UP000501690">
    <property type="component" value="Linkage Group LG4"/>
</dbReference>
<protein>
    <submittedName>
        <fullName evidence="1">Uncharacterized protein</fullName>
    </submittedName>
</protein>
<evidence type="ECO:0000313" key="1">
    <source>
        <dbReference type="EMBL" id="QCD89075.1"/>
    </source>
</evidence>
<organism evidence="1 2">
    <name type="scientific">Vigna unguiculata</name>
    <name type="common">Cowpea</name>
    <dbReference type="NCBI Taxonomy" id="3917"/>
    <lineage>
        <taxon>Eukaryota</taxon>
        <taxon>Viridiplantae</taxon>
        <taxon>Streptophyta</taxon>
        <taxon>Embryophyta</taxon>
        <taxon>Tracheophyta</taxon>
        <taxon>Spermatophyta</taxon>
        <taxon>Magnoliopsida</taxon>
        <taxon>eudicotyledons</taxon>
        <taxon>Gunneridae</taxon>
        <taxon>Pentapetalae</taxon>
        <taxon>rosids</taxon>
        <taxon>fabids</taxon>
        <taxon>Fabales</taxon>
        <taxon>Fabaceae</taxon>
        <taxon>Papilionoideae</taxon>
        <taxon>50 kb inversion clade</taxon>
        <taxon>NPAAA clade</taxon>
        <taxon>indigoferoid/millettioid clade</taxon>
        <taxon>Phaseoleae</taxon>
        <taxon>Vigna</taxon>
    </lineage>
</organism>
<dbReference type="EMBL" id="CP039348">
    <property type="protein sequence ID" value="QCD89075.1"/>
    <property type="molecule type" value="Genomic_DNA"/>
</dbReference>
<name>A0A4D6LL75_VIGUN</name>
<keyword evidence="2" id="KW-1185">Reference proteome</keyword>
<reference evidence="1 2" key="1">
    <citation type="submission" date="2019-04" db="EMBL/GenBank/DDBJ databases">
        <title>An improved genome assembly and genetic linkage map for asparagus bean, Vigna unguiculata ssp. sesquipedialis.</title>
        <authorList>
            <person name="Xia Q."/>
            <person name="Zhang R."/>
            <person name="Dong Y."/>
        </authorList>
    </citation>
    <scope>NUCLEOTIDE SEQUENCE [LARGE SCALE GENOMIC DNA]</scope>
    <source>
        <tissue evidence="1">Leaf</tissue>
    </source>
</reference>
<gene>
    <name evidence="1" type="ORF">DEO72_LG4g13</name>
</gene>
<dbReference type="AlphaFoldDB" id="A0A4D6LL75"/>